<proteinExistence type="predicted"/>
<name>A0A0X1L3C1_VIBCO</name>
<dbReference type="HOGENOM" id="CLU_3241160_0_0_6"/>
<dbReference type="AlphaFoldDB" id="A0A0X1L3C1"/>
<gene>
    <name evidence="1" type="ORF">VchoM_03057</name>
</gene>
<protein>
    <submittedName>
        <fullName evidence="1">Uncharacterized protein</fullName>
    </submittedName>
</protein>
<dbReference type="Proteomes" id="UP000004687">
    <property type="component" value="Unassembled WGS sequence"/>
</dbReference>
<organism evidence="1">
    <name type="scientific">Vibrio cholerae (strain MO10)</name>
    <dbReference type="NCBI Taxonomy" id="345072"/>
    <lineage>
        <taxon>Bacteria</taxon>
        <taxon>Pseudomonadati</taxon>
        <taxon>Pseudomonadota</taxon>
        <taxon>Gammaproteobacteria</taxon>
        <taxon>Vibrionales</taxon>
        <taxon>Vibrionaceae</taxon>
        <taxon>Vibrio</taxon>
    </lineage>
</organism>
<sequence length="43" mass="4806">MVVMTNQPSIKEYRATSARQQSDETSLTERRNNNTGCCGLLVC</sequence>
<reference evidence="1" key="1">
    <citation type="submission" date="2005-09" db="EMBL/GenBank/DDBJ databases">
        <title>Annotation of Vibrio cholerae MO10.</title>
        <authorList>
            <person name="Colwell R."/>
            <person name="Grim C.J."/>
            <person name="Young S."/>
            <person name="Jaffe D."/>
            <person name="Gnerre S."/>
            <person name="Berlin A."/>
            <person name="Heiman D."/>
            <person name="Hepburn T."/>
            <person name="Shea T."/>
            <person name="Sykes S."/>
            <person name="Yandava C."/>
            <person name="Alvarado L."/>
            <person name="Kodira C."/>
            <person name="Borodovsky M."/>
            <person name="Heidelberg J."/>
            <person name="Lander E."/>
            <person name="Galagan J."/>
            <person name="Nusbaum C."/>
            <person name="Birren B."/>
        </authorList>
    </citation>
    <scope>NUCLEOTIDE SEQUENCE [LARGE SCALE GENOMIC DNA]</scope>
    <source>
        <strain evidence="1">MO10</strain>
    </source>
</reference>
<reference evidence="1" key="2">
    <citation type="submission" date="2008-07" db="EMBL/GenBank/DDBJ databases">
        <authorList>
            <consortium name="Broad Institute Genome Sequencing Platform"/>
            <person name="Colwell R."/>
            <person name="Grim C.J."/>
            <person name="Young S."/>
            <person name="Jaffe D."/>
            <person name="Gnerre S."/>
            <person name="Berlin A."/>
            <person name="Heiman D."/>
            <person name="Hepburn T."/>
            <person name="Shea T."/>
            <person name="Sykes S."/>
            <person name="Alvarado L."/>
            <person name="Kodira C."/>
            <person name="Heidelberg J."/>
            <person name="Lander E."/>
            <person name="Galagan J."/>
            <person name="Nusbaum C."/>
            <person name="Birren B."/>
        </authorList>
    </citation>
    <scope>NUCLEOTIDE SEQUENCE [LARGE SCALE GENOMIC DNA]</scope>
    <source>
        <strain evidence="1">MO10</strain>
    </source>
</reference>
<accession>A0A0X1L3C1</accession>
<evidence type="ECO:0000313" key="1">
    <source>
        <dbReference type="EMBL" id="EET25031.1"/>
    </source>
</evidence>
<dbReference type="EMBL" id="DS990138">
    <property type="protein sequence ID" value="EET25031.1"/>
    <property type="molecule type" value="Genomic_DNA"/>
</dbReference>